<dbReference type="GO" id="GO:0009102">
    <property type="term" value="P:biotin biosynthetic process"/>
    <property type="evidence" value="ECO:0007669"/>
    <property type="project" value="UniProtKB-UniRule"/>
</dbReference>
<keyword evidence="1" id="KW-0436">Ligase</keyword>
<dbReference type="UniPathway" id="UPA00078">
    <property type="reaction ID" value="UER00161"/>
</dbReference>
<feature type="binding site" evidence="1">
    <location>
        <begin position="166"/>
        <end position="167"/>
    </location>
    <ligand>
        <name>ATP</name>
        <dbReference type="ChEBI" id="CHEBI:30616"/>
    </ligand>
</feature>
<dbReference type="NCBIfam" id="TIGR00347">
    <property type="entry name" value="bioD"/>
    <property type="match status" value="1"/>
</dbReference>
<keyword evidence="1" id="KW-0479">Metal-binding</keyword>
<dbReference type="SUPFAM" id="SSF52540">
    <property type="entry name" value="P-loop containing nucleoside triphosphate hydrolases"/>
    <property type="match status" value="1"/>
</dbReference>
<comment type="similarity">
    <text evidence="1">Belongs to the dethiobiotin synthetase family.</text>
</comment>
<dbReference type="STRING" id="1705.CA21670_10025"/>
<comment type="subunit">
    <text evidence="1">Homodimer.</text>
</comment>
<dbReference type="EMBL" id="LSTQ01000009">
    <property type="protein sequence ID" value="OAH30257.1"/>
    <property type="molecule type" value="Genomic_DNA"/>
</dbReference>
<dbReference type="GO" id="GO:0005829">
    <property type="term" value="C:cytosol"/>
    <property type="evidence" value="ECO:0007669"/>
    <property type="project" value="TreeGrafter"/>
</dbReference>
<dbReference type="PANTHER" id="PTHR43210:SF5">
    <property type="entry name" value="DETHIOBIOTIN SYNTHETASE"/>
    <property type="match status" value="1"/>
</dbReference>
<keyword evidence="1" id="KW-0067">ATP-binding</keyword>
<feature type="binding site" evidence="1">
    <location>
        <position position="48"/>
    </location>
    <ligand>
        <name>Mg(2+)</name>
        <dbReference type="ChEBI" id="CHEBI:18420"/>
    </ligand>
</feature>
<proteinExistence type="inferred from homology"/>
<dbReference type="RefSeq" id="WP_066838960.1">
    <property type="nucleotide sequence ID" value="NZ_LSTQ01000009.1"/>
</dbReference>
<protein>
    <recommendedName>
        <fullName evidence="1">ATP-dependent dethiobiotin synthetase BioD</fullName>
        <ecNumber evidence="1">6.3.3.3</ecNumber>
    </recommendedName>
    <alternativeName>
        <fullName evidence="1">DTB synthetase</fullName>
        <shortName evidence="1">DTBS</shortName>
    </alternativeName>
    <alternativeName>
        <fullName evidence="1">Dethiobiotin synthase</fullName>
    </alternativeName>
</protein>
<dbReference type="Pfam" id="PF13500">
    <property type="entry name" value="AAA_26"/>
    <property type="match status" value="1"/>
</dbReference>
<organism evidence="2 3">
    <name type="scientific">Corynebacterium stationis</name>
    <dbReference type="NCBI Taxonomy" id="1705"/>
    <lineage>
        <taxon>Bacteria</taxon>
        <taxon>Bacillati</taxon>
        <taxon>Actinomycetota</taxon>
        <taxon>Actinomycetes</taxon>
        <taxon>Mycobacteriales</taxon>
        <taxon>Corynebacteriaceae</taxon>
        <taxon>Corynebacterium</taxon>
    </lineage>
</organism>
<dbReference type="OrthoDB" id="9802610at2"/>
<feature type="binding site" evidence="1">
    <location>
        <position position="48"/>
    </location>
    <ligand>
        <name>ATP</name>
        <dbReference type="ChEBI" id="CHEBI:30616"/>
    </ligand>
</feature>
<comment type="caution">
    <text evidence="1">Lacks conserved residue(s) required for the propagation of feature annotation.</text>
</comment>
<comment type="subcellular location">
    <subcellularLocation>
        <location evidence="1">Cytoplasm</location>
    </subcellularLocation>
</comment>
<dbReference type="GO" id="GO:0005524">
    <property type="term" value="F:ATP binding"/>
    <property type="evidence" value="ECO:0007669"/>
    <property type="project" value="UniProtKB-UniRule"/>
</dbReference>
<dbReference type="AlphaFoldDB" id="A0A177IN03"/>
<comment type="pathway">
    <text evidence="1">Cofactor biosynthesis; biotin biosynthesis; biotin from 7,8-diaminononanoate: step 1/2.</text>
</comment>
<evidence type="ECO:0000256" key="1">
    <source>
        <dbReference type="HAMAP-Rule" id="MF_00336"/>
    </source>
</evidence>
<feature type="binding site" evidence="1">
    <location>
        <begin position="196"/>
        <end position="198"/>
    </location>
    <ligand>
        <name>ATP</name>
        <dbReference type="ChEBI" id="CHEBI:30616"/>
    </ligand>
</feature>
<dbReference type="PANTHER" id="PTHR43210">
    <property type="entry name" value="DETHIOBIOTIN SYNTHETASE"/>
    <property type="match status" value="1"/>
</dbReference>
<keyword evidence="1" id="KW-0460">Magnesium</keyword>
<keyword evidence="1" id="KW-0093">Biotin biosynthesis</keyword>
<feature type="binding site" evidence="1">
    <location>
        <position position="106"/>
    </location>
    <ligand>
        <name>Mg(2+)</name>
        <dbReference type="ChEBI" id="CHEBI:18420"/>
    </ligand>
</feature>
<evidence type="ECO:0000313" key="3">
    <source>
        <dbReference type="Proteomes" id="UP000076947"/>
    </source>
</evidence>
<dbReference type="InterPro" id="IPR004472">
    <property type="entry name" value="DTB_synth_BioD"/>
</dbReference>
<feature type="binding site" evidence="1">
    <location>
        <begin position="11"/>
        <end position="16"/>
    </location>
    <ligand>
        <name>ATP</name>
        <dbReference type="ChEBI" id="CHEBI:30616"/>
    </ligand>
</feature>
<dbReference type="Proteomes" id="UP000076947">
    <property type="component" value="Unassembled WGS sequence"/>
</dbReference>
<feature type="binding site" evidence="1">
    <location>
        <position position="40"/>
    </location>
    <ligand>
        <name>substrate</name>
    </ligand>
</feature>
<reference evidence="3" key="1">
    <citation type="submission" date="2016-02" db="EMBL/GenBank/DDBJ databases">
        <authorList>
            <person name="Kaur G."/>
            <person name="Nair G.R."/>
            <person name="Mayilraj S."/>
        </authorList>
    </citation>
    <scope>NUCLEOTIDE SEQUENCE [LARGE SCALE GENOMIC DNA]</scope>
    <source>
        <strain evidence="3">GA-15</strain>
    </source>
</reference>
<dbReference type="InterPro" id="IPR027417">
    <property type="entry name" value="P-loop_NTPase"/>
</dbReference>
<dbReference type="CDD" id="cd03109">
    <property type="entry name" value="DTBS"/>
    <property type="match status" value="1"/>
</dbReference>
<keyword evidence="1" id="KW-0547">Nucleotide-binding</keyword>
<dbReference type="GO" id="GO:0004141">
    <property type="term" value="F:dethiobiotin synthase activity"/>
    <property type="evidence" value="ECO:0007669"/>
    <property type="project" value="UniProtKB-UniRule"/>
</dbReference>
<dbReference type="Gene3D" id="3.40.50.300">
    <property type="entry name" value="P-loop containing nucleotide triphosphate hydrolases"/>
    <property type="match status" value="1"/>
</dbReference>
<accession>A0A177IN03</accession>
<dbReference type="EC" id="6.3.3.3" evidence="1"/>
<keyword evidence="3" id="KW-1185">Reference proteome</keyword>
<dbReference type="PIRSF" id="PIRSF006755">
    <property type="entry name" value="DTB_synth"/>
    <property type="match status" value="1"/>
</dbReference>
<dbReference type="GO" id="GO:0000287">
    <property type="term" value="F:magnesium ion binding"/>
    <property type="evidence" value="ECO:0007669"/>
    <property type="project" value="UniProtKB-UniRule"/>
</dbReference>
<comment type="cofactor">
    <cofactor evidence="1">
        <name>Mg(2+)</name>
        <dbReference type="ChEBI" id="CHEBI:18420"/>
    </cofactor>
</comment>
<evidence type="ECO:0000313" key="2">
    <source>
        <dbReference type="EMBL" id="OAH30257.1"/>
    </source>
</evidence>
<feature type="binding site" evidence="1">
    <location>
        <begin position="106"/>
        <end position="109"/>
    </location>
    <ligand>
        <name>ATP</name>
        <dbReference type="ChEBI" id="CHEBI:30616"/>
    </ligand>
</feature>
<comment type="function">
    <text evidence="1">Catalyzes a mechanistically unusual reaction, the ATP-dependent insertion of CO2 between the N7 and N8 nitrogen atoms of 7,8-diaminopelargonic acid (DAPA, also called 7,8-diammoniononanoate) to form a ureido ring.</text>
</comment>
<feature type="binding site" evidence="1">
    <location>
        <position position="15"/>
    </location>
    <ligand>
        <name>Mg(2+)</name>
        <dbReference type="ChEBI" id="CHEBI:18420"/>
    </ligand>
</feature>
<dbReference type="HAMAP" id="MF_00336">
    <property type="entry name" value="BioD"/>
    <property type="match status" value="1"/>
</dbReference>
<keyword evidence="1" id="KW-0963">Cytoplasm</keyword>
<comment type="catalytic activity">
    <reaction evidence="1">
        <text>(7R,8S)-7,8-diammoniononanoate + CO2 + ATP = (4R,5S)-dethiobiotin + ADP + phosphate + 3 H(+)</text>
        <dbReference type="Rhea" id="RHEA:15805"/>
        <dbReference type="ChEBI" id="CHEBI:15378"/>
        <dbReference type="ChEBI" id="CHEBI:16526"/>
        <dbReference type="ChEBI" id="CHEBI:30616"/>
        <dbReference type="ChEBI" id="CHEBI:43474"/>
        <dbReference type="ChEBI" id="CHEBI:149469"/>
        <dbReference type="ChEBI" id="CHEBI:149473"/>
        <dbReference type="ChEBI" id="CHEBI:456216"/>
        <dbReference type="EC" id="6.3.3.3"/>
    </reaction>
</comment>
<gene>
    <name evidence="1" type="primary">bioD</name>
    <name evidence="2" type="ORF">AYJ05_11435</name>
</gene>
<name>A0A177IN03_9CORY</name>
<feature type="active site" evidence="1">
    <location>
        <position position="36"/>
    </location>
</feature>
<sequence>MIIFVTGTGTDIGKTVVTAALASHYRSHGYDVVVAKPVQTGEPTGHGDIFTVKALTDVDVAEYVRYPEPLAPNLAARRASVVQVECGELVDWVRQLDDPERVVLVEGAGGLLVRLADDFTLADIAADVGAPIIVVTSLGLGSLNWAELTVREAQRRGLQVAGLIGGSMPANPDLATQLNIEELEKVTGVRLWGCIPQGAGAMDVKAFSEGSRNWLRDLPSDPSSLVS</sequence>
<comment type="caution">
    <text evidence="2">The sequence shown here is derived from an EMBL/GenBank/DDBJ whole genome shotgun (WGS) entry which is preliminary data.</text>
</comment>